<organism evidence="2 3">
    <name type="scientific">Aeromonas phage LAh_6</name>
    <dbReference type="NCBI Taxonomy" id="2591030"/>
    <lineage>
        <taxon>Viruses</taxon>
        <taxon>Duplodnaviria</taxon>
        <taxon>Heunggongvirae</taxon>
        <taxon>Uroviricota</taxon>
        <taxon>Caudoviricetes</taxon>
        <taxon>Grimontviridae</taxon>
        <taxon>Lahexavirus</taxon>
        <taxon>Lahexavirus LAh6</taxon>
    </lineage>
</organism>
<dbReference type="Proteomes" id="UP000319466">
    <property type="component" value="Segment"/>
</dbReference>
<feature type="domain" description="Sf6-type phage tail needle knob" evidence="1">
    <location>
        <begin position="24"/>
        <end position="187"/>
    </location>
</feature>
<evidence type="ECO:0000259" key="1">
    <source>
        <dbReference type="Pfam" id="PF16532"/>
    </source>
</evidence>
<dbReference type="InterPro" id="IPR038681">
    <property type="entry name" value="Phage_tail_NK_sf"/>
</dbReference>
<evidence type="ECO:0000313" key="2">
    <source>
        <dbReference type="EMBL" id="QDH46528.1"/>
    </source>
</evidence>
<reference evidence="2 3" key="1">
    <citation type="submission" date="2019-04" db="EMBL/GenBank/DDBJ databases">
        <title>Novel bacteriophages capable of disrupting biofilms from clinical strains of Aeromonas hydrophila with intrinsic antibiotic resistance.</title>
        <authorList>
            <person name="Kabwe M."/>
            <person name="Brown T.L."/>
            <person name="Speirs L."/>
            <person name="Ku H."/>
            <person name="Leach M."/>
            <person name="Chan H.T."/>
            <person name="Petrovski S."/>
            <person name="Lock P."/>
            <person name="Tucci J."/>
        </authorList>
    </citation>
    <scope>NUCLEOTIDE SEQUENCE [LARGE SCALE GENOMIC DNA]</scope>
</reference>
<sequence length="187" mass="20443">MSIPTINNGDSMFDVRTLKLNPTITQVNQNTTNLGTLITKTTRIKSEMNWVGVNIPLTNGTVYNLVTLLKATPQTNGTFAPMFDTTANKMVAGVNDDRTLFWKLVIEGSFSGPITSSSGSLEVDFTGGIVEKYINGRDNYSAPDIFNFTSLISVYKNGLFVTNGATVSLTALDRDFTITRVRLIAEQ</sequence>
<evidence type="ECO:0000313" key="3">
    <source>
        <dbReference type="Proteomes" id="UP000319466"/>
    </source>
</evidence>
<keyword evidence="3" id="KW-1185">Reference proteome</keyword>
<name>A0A513ZZS6_9CAUD</name>
<protein>
    <submittedName>
        <fullName evidence="2">Putative tail needle knob</fullName>
    </submittedName>
</protein>
<accession>A0A513ZZS6</accession>
<dbReference type="Pfam" id="PF16532">
    <property type="entry name" value="Phage_tail_NK"/>
    <property type="match status" value="1"/>
</dbReference>
<dbReference type="EMBL" id="MK838112">
    <property type="protein sequence ID" value="QDH46528.1"/>
    <property type="molecule type" value="Genomic_DNA"/>
</dbReference>
<gene>
    <name evidence="2" type="ORF">LAh6_13</name>
</gene>
<proteinExistence type="predicted"/>
<dbReference type="InterPro" id="IPR032395">
    <property type="entry name" value="Phage_tail_NK"/>
</dbReference>
<dbReference type="Gene3D" id="2.60.120.1120">
    <property type="entry name" value="Sf6-type phage tail needle knob"/>
    <property type="match status" value="1"/>
</dbReference>